<dbReference type="Proteomes" id="UP000002316">
    <property type="component" value="Chromosome 11"/>
</dbReference>
<evidence type="ECO:0000313" key="3">
    <source>
        <dbReference type="Proteomes" id="UP000002316"/>
    </source>
</evidence>
<dbReference type="EMBL" id="FN554974">
    <property type="protein sequence ID" value="CBH17250.1"/>
    <property type="molecule type" value="Genomic_DNA"/>
</dbReference>
<dbReference type="KEGG" id="tbg:TbgDal_XI3680"/>
<keyword evidence="1" id="KW-0812">Transmembrane</keyword>
<sequence>MCVCIYVFLYLFGGKTRERRRCVRRNRERKQISIRPLFAFHSVKCSSIFFFVIFPRYPSYIHVCCTRRLVCSHRRPVASTGSVGEQVAARCF</sequence>
<keyword evidence="1" id="KW-1133">Transmembrane helix</keyword>
<name>D0A6E9_TRYB9</name>
<organism evidence="2 3">
    <name type="scientific">Trypanosoma brucei gambiense (strain MHOM/CI/86/DAL972)</name>
    <dbReference type="NCBI Taxonomy" id="679716"/>
    <lineage>
        <taxon>Eukaryota</taxon>
        <taxon>Discoba</taxon>
        <taxon>Euglenozoa</taxon>
        <taxon>Kinetoplastea</taxon>
        <taxon>Metakinetoplastina</taxon>
        <taxon>Trypanosomatida</taxon>
        <taxon>Trypanosomatidae</taxon>
        <taxon>Trypanosoma</taxon>
    </lineage>
</organism>
<reference evidence="3" key="1">
    <citation type="journal article" date="2010" name="PLoS Negl. Trop. Dis.">
        <title>The genome sequence of Trypanosoma brucei gambiense, causative agent of chronic human african trypanosomiasis.</title>
        <authorList>
            <person name="Jackson A.P."/>
            <person name="Sanders M."/>
            <person name="Berry A."/>
            <person name="McQuillan J."/>
            <person name="Aslett M.A."/>
            <person name="Quail M.A."/>
            <person name="Chukualim B."/>
            <person name="Capewell P."/>
            <person name="MacLeod A."/>
            <person name="Melville S.E."/>
            <person name="Gibson W."/>
            <person name="Barry J.D."/>
            <person name="Berriman M."/>
            <person name="Hertz-Fowler C."/>
        </authorList>
    </citation>
    <scope>NUCLEOTIDE SEQUENCE [LARGE SCALE GENOMIC DNA]</scope>
    <source>
        <strain evidence="3">MHOM/CI/86/DAL972</strain>
    </source>
</reference>
<proteinExistence type="predicted"/>
<dbReference type="GeneID" id="23867350"/>
<feature type="transmembrane region" description="Helical" evidence="1">
    <location>
        <begin position="34"/>
        <end position="54"/>
    </location>
</feature>
<accession>D0A6E9</accession>
<evidence type="ECO:0000256" key="1">
    <source>
        <dbReference type="SAM" id="Phobius"/>
    </source>
</evidence>
<evidence type="ECO:0000313" key="2">
    <source>
        <dbReference type="EMBL" id="CBH17250.1"/>
    </source>
</evidence>
<gene>
    <name evidence="2" type="ORF">TbgDal_XI3680</name>
</gene>
<keyword evidence="1" id="KW-0472">Membrane</keyword>
<dbReference type="AlphaFoldDB" id="D0A6E9"/>
<dbReference type="RefSeq" id="XP_011779514.1">
    <property type="nucleotide sequence ID" value="XM_011781212.1"/>
</dbReference>
<protein>
    <submittedName>
        <fullName evidence="2">Uncharacterized protein</fullName>
    </submittedName>
</protein>